<organism evidence="2 3">
    <name type="scientific">Aldrovandia affinis</name>
    <dbReference type="NCBI Taxonomy" id="143900"/>
    <lineage>
        <taxon>Eukaryota</taxon>
        <taxon>Metazoa</taxon>
        <taxon>Chordata</taxon>
        <taxon>Craniata</taxon>
        <taxon>Vertebrata</taxon>
        <taxon>Euteleostomi</taxon>
        <taxon>Actinopterygii</taxon>
        <taxon>Neopterygii</taxon>
        <taxon>Teleostei</taxon>
        <taxon>Notacanthiformes</taxon>
        <taxon>Halosauridae</taxon>
        <taxon>Aldrovandia</taxon>
    </lineage>
</organism>
<name>A0AAD7SUH6_9TELE</name>
<evidence type="ECO:0000256" key="1">
    <source>
        <dbReference type="SAM" id="MobiDB-lite"/>
    </source>
</evidence>
<dbReference type="EMBL" id="JAINUG010000036">
    <property type="protein sequence ID" value="KAJ8408051.1"/>
    <property type="molecule type" value="Genomic_DNA"/>
</dbReference>
<evidence type="ECO:0000313" key="2">
    <source>
        <dbReference type="EMBL" id="KAJ8408051.1"/>
    </source>
</evidence>
<sequence>MFWLDRCNGSWAVGRGISGLAEKGYVMEKVVREGTGTPLSGGGRAHVQSRGLGSRPPQCRSCVRQGTREISWLEVSRNCKSIKHLVIEEAQPHTLVQQYAVIALQQDQLNASQFAGNLERSQQGKRHLADRTC</sequence>
<feature type="region of interest" description="Disordered" evidence="1">
    <location>
        <begin position="36"/>
        <end position="55"/>
    </location>
</feature>
<gene>
    <name evidence="2" type="ORF">AAFF_G00262790</name>
</gene>
<protein>
    <submittedName>
        <fullName evidence="2">Uncharacterized protein</fullName>
    </submittedName>
</protein>
<comment type="caution">
    <text evidence="2">The sequence shown here is derived from an EMBL/GenBank/DDBJ whole genome shotgun (WGS) entry which is preliminary data.</text>
</comment>
<reference evidence="2" key="1">
    <citation type="journal article" date="2023" name="Science">
        <title>Genome structures resolve the early diversification of teleost fishes.</title>
        <authorList>
            <person name="Parey E."/>
            <person name="Louis A."/>
            <person name="Montfort J."/>
            <person name="Bouchez O."/>
            <person name="Roques C."/>
            <person name="Iampietro C."/>
            <person name="Lluch J."/>
            <person name="Castinel A."/>
            <person name="Donnadieu C."/>
            <person name="Desvignes T."/>
            <person name="Floi Bucao C."/>
            <person name="Jouanno E."/>
            <person name="Wen M."/>
            <person name="Mejri S."/>
            <person name="Dirks R."/>
            <person name="Jansen H."/>
            <person name="Henkel C."/>
            <person name="Chen W.J."/>
            <person name="Zahm M."/>
            <person name="Cabau C."/>
            <person name="Klopp C."/>
            <person name="Thompson A.W."/>
            <person name="Robinson-Rechavi M."/>
            <person name="Braasch I."/>
            <person name="Lecointre G."/>
            <person name="Bobe J."/>
            <person name="Postlethwait J.H."/>
            <person name="Berthelot C."/>
            <person name="Roest Crollius H."/>
            <person name="Guiguen Y."/>
        </authorList>
    </citation>
    <scope>NUCLEOTIDE SEQUENCE</scope>
    <source>
        <strain evidence="2">NC1722</strain>
    </source>
</reference>
<dbReference type="AlphaFoldDB" id="A0AAD7SUH6"/>
<dbReference type="Proteomes" id="UP001221898">
    <property type="component" value="Unassembled WGS sequence"/>
</dbReference>
<evidence type="ECO:0000313" key="3">
    <source>
        <dbReference type="Proteomes" id="UP001221898"/>
    </source>
</evidence>
<keyword evidence="3" id="KW-1185">Reference proteome</keyword>
<proteinExistence type="predicted"/>
<accession>A0AAD7SUH6</accession>